<proteinExistence type="predicted"/>
<gene>
    <name evidence="1" type="ORF">RIMI_LOCUS21635047</name>
</gene>
<accession>A0ABN9MMU2</accession>
<comment type="caution">
    <text evidence="1">The sequence shown here is derived from an EMBL/GenBank/DDBJ whole genome shotgun (WGS) entry which is preliminary data.</text>
</comment>
<protein>
    <submittedName>
        <fullName evidence="1">Uncharacterized protein</fullName>
    </submittedName>
</protein>
<evidence type="ECO:0000313" key="1">
    <source>
        <dbReference type="EMBL" id="CAJ0966772.1"/>
    </source>
</evidence>
<dbReference type="Proteomes" id="UP001176940">
    <property type="component" value="Unassembled WGS sequence"/>
</dbReference>
<keyword evidence="2" id="KW-1185">Reference proteome</keyword>
<name>A0ABN9MMU2_9NEOB</name>
<dbReference type="EMBL" id="CAUEEQ010076866">
    <property type="protein sequence ID" value="CAJ0966772.1"/>
    <property type="molecule type" value="Genomic_DNA"/>
</dbReference>
<sequence>MTPISEDRTQECFSFRSLNLKTPSTFQSPKSSHAVETYVSLVSNSVDRCIQGIEKGEYHLKHNRSREETIAINNLKKNNKIIIKPADKGGSIVVLDKSYYLSEIYQQLSYTDTYTPVQTDPISQIKKKIDNLIRVYLANGTIERGSSVIGMGIQ</sequence>
<organism evidence="1 2">
    <name type="scientific">Ranitomeya imitator</name>
    <name type="common">mimic poison frog</name>
    <dbReference type="NCBI Taxonomy" id="111125"/>
    <lineage>
        <taxon>Eukaryota</taxon>
        <taxon>Metazoa</taxon>
        <taxon>Chordata</taxon>
        <taxon>Craniata</taxon>
        <taxon>Vertebrata</taxon>
        <taxon>Euteleostomi</taxon>
        <taxon>Amphibia</taxon>
        <taxon>Batrachia</taxon>
        <taxon>Anura</taxon>
        <taxon>Neobatrachia</taxon>
        <taxon>Hyloidea</taxon>
        <taxon>Dendrobatidae</taxon>
        <taxon>Dendrobatinae</taxon>
        <taxon>Ranitomeya</taxon>
    </lineage>
</organism>
<reference evidence="1" key="1">
    <citation type="submission" date="2023-07" db="EMBL/GenBank/DDBJ databases">
        <authorList>
            <person name="Stuckert A."/>
        </authorList>
    </citation>
    <scope>NUCLEOTIDE SEQUENCE</scope>
</reference>
<evidence type="ECO:0000313" key="2">
    <source>
        <dbReference type="Proteomes" id="UP001176940"/>
    </source>
</evidence>